<dbReference type="InterPro" id="IPR000719">
    <property type="entry name" value="Prot_kinase_dom"/>
</dbReference>
<dbReference type="Gene3D" id="3.30.70.1230">
    <property type="entry name" value="Nucleotide cyclase"/>
    <property type="match status" value="1"/>
</dbReference>
<keyword evidence="5" id="KW-1185">Reference proteome</keyword>
<reference evidence="4" key="1">
    <citation type="submission" date="2020-12" db="EMBL/GenBank/DDBJ databases">
        <title>Ramlibacter sp. nov., isolated from a freshwater alga, Cryptomonas.</title>
        <authorList>
            <person name="Kim H.M."/>
            <person name="Jeon C.O."/>
        </authorList>
    </citation>
    <scope>NUCLEOTIDE SEQUENCE</scope>
    <source>
        <strain evidence="4">CrO1</strain>
    </source>
</reference>
<dbReference type="InterPro" id="IPR029787">
    <property type="entry name" value="Nucleotide_cyclase"/>
</dbReference>
<name>A0A934Q2N7_9BURK</name>
<feature type="domain" description="Guanylate cyclase" evidence="3">
    <location>
        <begin position="75"/>
        <end position="213"/>
    </location>
</feature>
<evidence type="ECO:0000313" key="5">
    <source>
        <dbReference type="Proteomes" id="UP000617041"/>
    </source>
</evidence>
<evidence type="ECO:0000256" key="1">
    <source>
        <dbReference type="ARBA" id="ARBA00004167"/>
    </source>
</evidence>
<dbReference type="RefSeq" id="WP_200788163.1">
    <property type="nucleotide sequence ID" value="NZ_JAEDAO010000001.1"/>
</dbReference>
<dbReference type="PANTHER" id="PTHR24361:SF613">
    <property type="entry name" value="NUCLEAR RECEPTOR-BINDING PROTEIN-RELATED"/>
    <property type="match status" value="1"/>
</dbReference>
<dbReference type="InterPro" id="IPR011009">
    <property type="entry name" value="Kinase-like_dom_sf"/>
</dbReference>
<accession>A0A934Q2N7</accession>
<keyword evidence="4" id="KW-0418">Kinase</keyword>
<comment type="caution">
    <text evidence="4">The sequence shown here is derived from an EMBL/GenBank/DDBJ whole genome shotgun (WGS) entry which is preliminary data.</text>
</comment>
<dbReference type="Proteomes" id="UP000617041">
    <property type="component" value="Unassembled WGS sequence"/>
</dbReference>
<dbReference type="PANTHER" id="PTHR24361">
    <property type="entry name" value="MITOGEN-ACTIVATED KINASE KINASE KINASE"/>
    <property type="match status" value="1"/>
</dbReference>
<dbReference type="GO" id="GO:0004674">
    <property type="term" value="F:protein serine/threonine kinase activity"/>
    <property type="evidence" value="ECO:0007669"/>
    <property type="project" value="TreeGrafter"/>
</dbReference>
<dbReference type="InterPro" id="IPR001054">
    <property type="entry name" value="A/G_cyclase"/>
</dbReference>
<feature type="domain" description="Protein kinase" evidence="2">
    <location>
        <begin position="306"/>
        <end position="560"/>
    </location>
</feature>
<dbReference type="Gene3D" id="1.10.510.10">
    <property type="entry name" value="Transferase(Phosphotransferase) domain 1"/>
    <property type="match status" value="1"/>
</dbReference>
<protein>
    <submittedName>
        <fullName evidence="4">Protein kinase</fullName>
    </submittedName>
</protein>
<dbReference type="GO" id="GO:0035556">
    <property type="term" value="P:intracellular signal transduction"/>
    <property type="evidence" value="ECO:0007669"/>
    <property type="project" value="InterPro"/>
</dbReference>
<dbReference type="AlphaFoldDB" id="A0A934Q2N7"/>
<gene>
    <name evidence="4" type="ORF">I8E28_11315</name>
</gene>
<dbReference type="SMART" id="SM00220">
    <property type="entry name" value="S_TKc"/>
    <property type="match status" value="1"/>
</dbReference>
<dbReference type="PROSITE" id="PS50125">
    <property type="entry name" value="GUANYLATE_CYCLASE_2"/>
    <property type="match status" value="1"/>
</dbReference>
<dbReference type="Gene3D" id="3.30.200.20">
    <property type="entry name" value="Phosphorylase Kinase, domain 1"/>
    <property type="match status" value="1"/>
</dbReference>
<keyword evidence="4" id="KW-0808">Transferase</keyword>
<comment type="subcellular location">
    <subcellularLocation>
        <location evidence="1">Membrane</location>
        <topology evidence="1">Single-pass membrane protein</topology>
    </subcellularLocation>
</comment>
<evidence type="ECO:0000259" key="2">
    <source>
        <dbReference type="PROSITE" id="PS50011"/>
    </source>
</evidence>
<dbReference type="CDD" id="cd14014">
    <property type="entry name" value="STKc_PknB_like"/>
    <property type="match status" value="1"/>
</dbReference>
<dbReference type="SUPFAM" id="SSF55073">
    <property type="entry name" value="Nucleotide cyclase"/>
    <property type="match status" value="1"/>
</dbReference>
<dbReference type="PROSITE" id="PS50011">
    <property type="entry name" value="PROTEIN_KINASE_DOM"/>
    <property type="match status" value="1"/>
</dbReference>
<dbReference type="GO" id="GO:0016020">
    <property type="term" value="C:membrane"/>
    <property type="evidence" value="ECO:0007669"/>
    <property type="project" value="UniProtKB-SubCell"/>
</dbReference>
<dbReference type="Pfam" id="PF00069">
    <property type="entry name" value="Pkinase"/>
    <property type="match status" value="1"/>
</dbReference>
<dbReference type="GO" id="GO:0005524">
    <property type="term" value="F:ATP binding"/>
    <property type="evidence" value="ECO:0007669"/>
    <property type="project" value="InterPro"/>
</dbReference>
<dbReference type="SUPFAM" id="SSF56112">
    <property type="entry name" value="Protein kinase-like (PK-like)"/>
    <property type="match status" value="1"/>
</dbReference>
<evidence type="ECO:0000259" key="3">
    <source>
        <dbReference type="PROSITE" id="PS50125"/>
    </source>
</evidence>
<proteinExistence type="predicted"/>
<sequence>MRGQPDFPPTEAASLDEVFAMRDREFARDEAAPEFAPTEAVPMEALFGLPSAEAEPSRSFASSVLPEPAPGTIATFLYARVHGFNAACQTLAGPELTTFVNDVRRALSSSAGKLGGEIAARRPDSILCAFTHDEDDKLPTHAKRALHASILIVHELTQVAERVAPQLQAAGLPPLAVAVGVHLGAGEVVPRATTTERMVHATGEAVEIARMLESVADDLRWGIAASAGTRQAAGTRVDSGRSGSVALPDDSFLELTEISGLVPRQGSTTPASHYEALRASIQRNQHALQSRPGVASRAGHLLVEDFRVLRKIGEGGNATVFLAAPAGGGPTQVLKVLRLDGPEGDMGLHRFMQEYALIAKIDHPNVARFFRQGFWVGNAYIAMEYFPLGDLRSRMRRPLDPGVAMYYLRQVAAGLEAIHEAGIVHRDVKPDNVMLRQDGIVAIADFGVAKQVAMLITDTGAGDVVGTPYYLSPEQALGRRVDARSDLYSLGVMAYEMLTGGKPYHASSAEELLRLHIEAPVPTLPRQHEPFQPVLDRLMAKDPAQRYPSAAALLEDLDRLAA</sequence>
<dbReference type="EMBL" id="JAEDAO010000001">
    <property type="protein sequence ID" value="MBK0393179.1"/>
    <property type="molecule type" value="Genomic_DNA"/>
</dbReference>
<dbReference type="GO" id="GO:0009190">
    <property type="term" value="P:cyclic nucleotide biosynthetic process"/>
    <property type="evidence" value="ECO:0007669"/>
    <property type="project" value="InterPro"/>
</dbReference>
<dbReference type="GO" id="GO:0005737">
    <property type="term" value="C:cytoplasm"/>
    <property type="evidence" value="ECO:0007669"/>
    <property type="project" value="TreeGrafter"/>
</dbReference>
<evidence type="ECO:0000313" key="4">
    <source>
        <dbReference type="EMBL" id="MBK0393179.1"/>
    </source>
</evidence>
<dbReference type="InterPro" id="IPR008271">
    <property type="entry name" value="Ser/Thr_kinase_AS"/>
</dbReference>
<dbReference type="GO" id="GO:0004016">
    <property type="term" value="F:adenylate cyclase activity"/>
    <property type="evidence" value="ECO:0007669"/>
    <property type="project" value="UniProtKB-ARBA"/>
</dbReference>
<dbReference type="PROSITE" id="PS00108">
    <property type="entry name" value="PROTEIN_KINASE_ST"/>
    <property type="match status" value="1"/>
</dbReference>
<dbReference type="InterPro" id="IPR053235">
    <property type="entry name" value="Ser_Thr_kinase"/>
</dbReference>
<organism evidence="4 5">
    <name type="scientific">Ramlibacter algicola</name>
    <dbReference type="NCBI Taxonomy" id="2795217"/>
    <lineage>
        <taxon>Bacteria</taxon>
        <taxon>Pseudomonadati</taxon>
        <taxon>Pseudomonadota</taxon>
        <taxon>Betaproteobacteria</taxon>
        <taxon>Burkholderiales</taxon>
        <taxon>Comamonadaceae</taxon>
        <taxon>Ramlibacter</taxon>
    </lineage>
</organism>